<dbReference type="EMBL" id="BSDR01000001">
    <property type="protein sequence ID" value="GLI33892.1"/>
    <property type="molecule type" value="Genomic_DNA"/>
</dbReference>
<feature type="binding site" evidence="9">
    <location>
        <position position="103"/>
    </location>
    <ligand>
        <name>Mg(2+)</name>
        <dbReference type="ChEBI" id="CHEBI:18420"/>
        <label>2</label>
    </ligand>
</feature>
<gene>
    <name evidence="9 11" type="primary">cysQ</name>
    <name evidence="11" type="ORF">DAMNIGENAA_13250</name>
</gene>
<evidence type="ECO:0000256" key="2">
    <source>
        <dbReference type="ARBA" id="ARBA00005289"/>
    </source>
</evidence>
<evidence type="ECO:0000256" key="7">
    <source>
        <dbReference type="ARBA" id="ARBA00022842"/>
    </source>
</evidence>
<evidence type="ECO:0000256" key="9">
    <source>
        <dbReference type="HAMAP-Rule" id="MF_02095"/>
    </source>
</evidence>
<sequence>MSSKYKMTREISKNTEGASVIDLDFLENLARKAGESIMQVYETDFSVQQKEDKSPLTLADLRSHEVIVSGLQSHYPDIPVLSEEGRAIPYSTRRKWARFWCVDPLDGTKEFVKRDGEFTVNIALIEGTTPVLGIIYIPVAQCLYMGKMGSGCWETTKGERRKLHVQRPRTNAPVRVLMSRHHPSPHLDEILDALPAYEPIKRGSALKFCALAKGEADFYPRTGPTSEWDTAAGHAIVAAAGGVMVNLQGKPFTYNKESLTNGPFLAAPSLEWLQETGVLQRASSMKLDESS</sequence>
<comment type="cofactor">
    <cofactor evidence="9 10">
        <name>Mg(2+)</name>
        <dbReference type="ChEBI" id="CHEBI:18420"/>
    </cofactor>
</comment>
<dbReference type="InterPro" id="IPR050725">
    <property type="entry name" value="CysQ/Inositol_MonoPase"/>
</dbReference>
<organism evidence="11 12">
    <name type="scientific">Desulforhabdus amnigena</name>
    <dbReference type="NCBI Taxonomy" id="40218"/>
    <lineage>
        <taxon>Bacteria</taxon>
        <taxon>Pseudomonadati</taxon>
        <taxon>Thermodesulfobacteriota</taxon>
        <taxon>Syntrophobacteria</taxon>
        <taxon>Syntrophobacterales</taxon>
        <taxon>Syntrophobacteraceae</taxon>
        <taxon>Desulforhabdus</taxon>
    </lineage>
</organism>
<dbReference type="InterPro" id="IPR020550">
    <property type="entry name" value="Inositol_monophosphatase_CS"/>
</dbReference>
<keyword evidence="3 9" id="KW-1003">Cell membrane</keyword>
<dbReference type="GO" id="GO:0050427">
    <property type="term" value="P:3'-phosphoadenosine 5'-phosphosulfate metabolic process"/>
    <property type="evidence" value="ECO:0007669"/>
    <property type="project" value="TreeGrafter"/>
</dbReference>
<evidence type="ECO:0000256" key="8">
    <source>
        <dbReference type="ARBA" id="ARBA00023136"/>
    </source>
</evidence>
<keyword evidence="6 9" id="KW-0378">Hydrolase</keyword>
<dbReference type="CDD" id="cd01638">
    <property type="entry name" value="CysQ"/>
    <property type="match status" value="1"/>
</dbReference>
<protein>
    <recommendedName>
        <fullName evidence="9">3'(2'),5'-bisphosphate nucleotidase CysQ</fullName>
        <ecNumber evidence="9">3.1.3.7</ecNumber>
    </recommendedName>
    <alternativeName>
        <fullName evidence="9">3'(2'),5-bisphosphonucleoside 3'(2')-phosphohydrolase</fullName>
    </alternativeName>
    <alternativeName>
        <fullName evidence="9">3'-phosphoadenosine 5'-phosphate phosphatase</fullName>
        <shortName evidence="9">PAP phosphatase</shortName>
    </alternativeName>
</protein>
<dbReference type="SUPFAM" id="SSF56655">
    <property type="entry name" value="Carbohydrate phosphatase"/>
    <property type="match status" value="1"/>
</dbReference>
<dbReference type="GO" id="GO:0005886">
    <property type="term" value="C:plasma membrane"/>
    <property type="evidence" value="ECO:0007669"/>
    <property type="project" value="UniProtKB-SubCell"/>
</dbReference>
<evidence type="ECO:0000256" key="6">
    <source>
        <dbReference type="ARBA" id="ARBA00022801"/>
    </source>
</evidence>
<dbReference type="GO" id="GO:0000287">
    <property type="term" value="F:magnesium ion binding"/>
    <property type="evidence" value="ECO:0007669"/>
    <property type="project" value="UniProtKB-UniRule"/>
</dbReference>
<feature type="binding site" evidence="10">
    <location>
        <position position="103"/>
    </location>
    <ligand>
        <name>Mg(2+)</name>
        <dbReference type="ChEBI" id="CHEBI:18420"/>
        <label>1</label>
        <note>catalytic</note>
    </ligand>
</feature>
<evidence type="ECO:0000256" key="4">
    <source>
        <dbReference type="ARBA" id="ARBA00022519"/>
    </source>
</evidence>
<dbReference type="NCBIfam" id="TIGR01331">
    <property type="entry name" value="bisphos_cysQ"/>
    <property type="match status" value="1"/>
</dbReference>
<dbReference type="PANTHER" id="PTHR43028">
    <property type="entry name" value="3'(2'),5'-BISPHOSPHATE NUCLEOTIDASE 1"/>
    <property type="match status" value="1"/>
</dbReference>
<dbReference type="PROSITE" id="PS00630">
    <property type="entry name" value="IMP_2"/>
    <property type="match status" value="1"/>
</dbReference>
<feature type="binding site" evidence="9">
    <location>
        <position position="106"/>
    </location>
    <ligand>
        <name>Mg(2+)</name>
        <dbReference type="ChEBI" id="CHEBI:18420"/>
        <label>2</label>
    </ligand>
</feature>
<dbReference type="PANTHER" id="PTHR43028:SF5">
    <property type="entry name" value="3'(2'),5'-BISPHOSPHATE NUCLEOTIDASE 1"/>
    <property type="match status" value="1"/>
</dbReference>
<proteinExistence type="inferred from homology"/>
<evidence type="ECO:0000256" key="3">
    <source>
        <dbReference type="ARBA" id="ARBA00022475"/>
    </source>
</evidence>
<dbReference type="GO" id="GO:0046854">
    <property type="term" value="P:phosphatidylinositol phosphate biosynthetic process"/>
    <property type="evidence" value="ECO:0007669"/>
    <property type="project" value="InterPro"/>
</dbReference>
<evidence type="ECO:0000256" key="5">
    <source>
        <dbReference type="ARBA" id="ARBA00022723"/>
    </source>
</evidence>
<comment type="caution">
    <text evidence="11">The sequence shown here is derived from an EMBL/GenBank/DDBJ whole genome shotgun (WGS) entry which is preliminary data.</text>
</comment>
<dbReference type="GO" id="GO:0000103">
    <property type="term" value="P:sulfate assimilation"/>
    <property type="evidence" value="ECO:0007669"/>
    <property type="project" value="TreeGrafter"/>
</dbReference>
<dbReference type="Gene3D" id="3.40.190.80">
    <property type="match status" value="1"/>
</dbReference>
<accession>A0A9W6D0P7</accession>
<dbReference type="AlphaFoldDB" id="A0A9W6D0P7"/>
<evidence type="ECO:0000313" key="12">
    <source>
        <dbReference type="Proteomes" id="UP001144372"/>
    </source>
</evidence>
<comment type="function">
    <text evidence="9">Converts adenosine-3',5'-bisphosphate (PAP) to AMP.</text>
</comment>
<evidence type="ECO:0000256" key="10">
    <source>
        <dbReference type="PIRSR" id="PIRSR600760-2"/>
    </source>
</evidence>
<feature type="binding site" evidence="10">
    <location>
        <position position="83"/>
    </location>
    <ligand>
        <name>Mg(2+)</name>
        <dbReference type="ChEBI" id="CHEBI:18420"/>
        <label>1</label>
        <note>catalytic</note>
    </ligand>
</feature>
<keyword evidence="7 9" id="KW-0460">Magnesium</keyword>
<keyword evidence="8 9" id="KW-0472">Membrane</keyword>
<dbReference type="Pfam" id="PF00459">
    <property type="entry name" value="Inositol_P"/>
    <property type="match status" value="1"/>
</dbReference>
<feature type="binding site" evidence="10">
    <location>
        <position position="229"/>
    </location>
    <ligand>
        <name>Mg(2+)</name>
        <dbReference type="ChEBI" id="CHEBI:18420"/>
        <label>1</label>
        <note>catalytic</note>
    </ligand>
</feature>
<dbReference type="PROSITE" id="PS00629">
    <property type="entry name" value="IMP_1"/>
    <property type="match status" value="1"/>
</dbReference>
<reference evidence="11" key="1">
    <citation type="submission" date="2022-12" db="EMBL/GenBank/DDBJ databases">
        <title>Reference genome sequencing for broad-spectrum identification of bacterial and archaeal isolates by mass spectrometry.</title>
        <authorList>
            <person name="Sekiguchi Y."/>
            <person name="Tourlousse D.M."/>
        </authorList>
    </citation>
    <scope>NUCLEOTIDE SEQUENCE</scope>
    <source>
        <strain evidence="11">ASRB1</strain>
    </source>
</reference>
<dbReference type="InterPro" id="IPR000760">
    <property type="entry name" value="Inositol_monophosphatase-like"/>
</dbReference>
<dbReference type="EC" id="3.1.3.7" evidence="9"/>
<evidence type="ECO:0000313" key="11">
    <source>
        <dbReference type="EMBL" id="GLI33892.1"/>
    </source>
</evidence>
<feature type="binding site" evidence="9">
    <location>
        <position position="105"/>
    </location>
    <ligand>
        <name>Mg(2+)</name>
        <dbReference type="ChEBI" id="CHEBI:18420"/>
        <label>1</label>
    </ligand>
</feature>
<feature type="binding site" evidence="9">
    <location>
        <position position="103"/>
    </location>
    <ligand>
        <name>Mg(2+)</name>
        <dbReference type="ChEBI" id="CHEBI:18420"/>
        <label>1</label>
    </ligand>
</feature>
<feature type="binding site" evidence="10">
    <location>
        <position position="106"/>
    </location>
    <ligand>
        <name>Mg(2+)</name>
        <dbReference type="ChEBI" id="CHEBI:18420"/>
        <label>1</label>
        <note>catalytic</note>
    </ligand>
</feature>
<dbReference type="HAMAP" id="MF_02095">
    <property type="entry name" value="CysQ"/>
    <property type="match status" value="1"/>
</dbReference>
<feature type="binding site" evidence="9">
    <location>
        <position position="83"/>
    </location>
    <ligand>
        <name>substrate</name>
    </ligand>
</feature>
<dbReference type="Gene3D" id="3.30.540.10">
    <property type="entry name" value="Fructose-1,6-Bisphosphatase, subunit A, domain 1"/>
    <property type="match status" value="1"/>
</dbReference>
<feature type="binding site" evidence="9">
    <location>
        <position position="229"/>
    </location>
    <ligand>
        <name>substrate</name>
    </ligand>
</feature>
<dbReference type="Proteomes" id="UP001144372">
    <property type="component" value="Unassembled WGS sequence"/>
</dbReference>
<dbReference type="PRINTS" id="PR00377">
    <property type="entry name" value="IMPHPHTASES"/>
</dbReference>
<name>A0A9W6D0P7_9BACT</name>
<feature type="binding site" evidence="10">
    <location>
        <position position="105"/>
    </location>
    <ligand>
        <name>Mg(2+)</name>
        <dbReference type="ChEBI" id="CHEBI:18420"/>
        <label>1</label>
        <note>catalytic</note>
    </ligand>
</feature>
<keyword evidence="5 9" id="KW-0479">Metal-binding</keyword>
<feature type="binding site" evidence="9">
    <location>
        <begin position="105"/>
        <end position="108"/>
    </location>
    <ligand>
        <name>substrate</name>
    </ligand>
</feature>
<comment type="similarity">
    <text evidence="2 9">Belongs to the inositol monophosphatase superfamily. CysQ family.</text>
</comment>
<dbReference type="InterPro" id="IPR006240">
    <property type="entry name" value="CysQ"/>
</dbReference>
<dbReference type="GO" id="GO:0008441">
    <property type="term" value="F:3'(2'),5'-bisphosphate nucleotidase activity"/>
    <property type="evidence" value="ECO:0007669"/>
    <property type="project" value="UniProtKB-UniRule"/>
</dbReference>
<comment type="subcellular location">
    <subcellularLocation>
        <location evidence="9">Cell membrane</location>
        <topology evidence="9">Peripheral membrane protein</topology>
        <orientation evidence="9">Cytoplasmic side</orientation>
    </subcellularLocation>
</comment>
<feature type="binding site" evidence="9">
    <location>
        <position position="83"/>
    </location>
    <ligand>
        <name>Mg(2+)</name>
        <dbReference type="ChEBI" id="CHEBI:18420"/>
        <label>1</label>
    </ligand>
</feature>
<evidence type="ECO:0000256" key="1">
    <source>
        <dbReference type="ARBA" id="ARBA00001625"/>
    </source>
</evidence>
<keyword evidence="4" id="KW-0997">Cell inner membrane</keyword>
<keyword evidence="12" id="KW-1185">Reference proteome</keyword>
<dbReference type="InterPro" id="IPR020583">
    <property type="entry name" value="Inositol_monoP_metal-BS"/>
</dbReference>
<feature type="binding site" evidence="9">
    <location>
        <position position="229"/>
    </location>
    <ligand>
        <name>Mg(2+)</name>
        <dbReference type="ChEBI" id="CHEBI:18420"/>
        <label>2</label>
    </ligand>
</feature>
<comment type="catalytic activity">
    <reaction evidence="1 9">
        <text>adenosine 3',5'-bisphosphate + H2O = AMP + phosphate</text>
        <dbReference type="Rhea" id="RHEA:10040"/>
        <dbReference type="ChEBI" id="CHEBI:15377"/>
        <dbReference type="ChEBI" id="CHEBI:43474"/>
        <dbReference type="ChEBI" id="CHEBI:58343"/>
        <dbReference type="ChEBI" id="CHEBI:456215"/>
        <dbReference type="EC" id="3.1.3.7"/>
    </reaction>
</comment>